<accession>A0A1D6KE67</accession>
<dbReference type="EMBL" id="CM007647">
    <property type="protein sequence ID" value="ONM01467.1"/>
    <property type="molecule type" value="Genomic_DNA"/>
</dbReference>
<dbReference type="InParanoid" id="A0A1D6KE67"/>
<dbReference type="AlphaFoldDB" id="A0A1D6KE67"/>
<evidence type="ECO:0000313" key="1">
    <source>
        <dbReference type="EMBL" id="ONM01467.1"/>
    </source>
</evidence>
<protein>
    <submittedName>
        <fullName evidence="1">Uncharacterized protein</fullName>
    </submittedName>
</protein>
<reference evidence="1" key="1">
    <citation type="submission" date="2015-12" db="EMBL/GenBank/DDBJ databases">
        <title>Update maize B73 reference genome by single molecule sequencing technologies.</title>
        <authorList>
            <consortium name="Maize Genome Sequencing Project"/>
            <person name="Ware D."/>
        </authorList>
    </citation>
    <scope>NUCLEOTIDE SEQUENCE [LARGE SCALE GENOMIC DNA]</scope>
    <source>
        <tissue evidence="1">Seedling</tissue>
    </source>
</reference>
<proteinExistence type="predicted"/>
<organism evidence="1">
    <name type="scientific">Zea mays</name>
    <name type="common">Maize</name>
    <dbReference type="NCBI Taxonomy" id="4577"/>
    <lineage>
        <taxon>Eukaryota</taxon>
        <taxon>Viridiplantae</taxon>
        <taxon>Streptophyta</taxon>
        <taxon>Embryophyta</taxon>
        <taxon>Tracheophyta</taxon>
        <taxon>Spermatophyta</taxon>
        <taxon>Magnoliopsida</taxon>
        <taxon>Liliopsida</taxon>
        <taxon>Poales</taxon>
        <taxon>Poaceae</taxon>
        <taxon>PACMAD clade</taxon>
        <taxon>Panicoideae</taxon>
        <taxon>Andropogonodae</taxon>
        <taxon>Andropogoneae</taxon>
        <taxon>Tripsacinae</taxon>
        <taxon>Zea</taxon>
    </lineage>
</organism>
<name>A0A1D6KE67_MAIZE</name>
<sequence>MRSTQNVALIFHSYILCLLILNLYILHRSSSDSTSFTIRSMHNVALLYMQTIIH</sequence>
<gene>
    <name evidence="1" type="ORF">ZEAMMB73_Zm00001d030754</name>
</gene>